<organism evidence="7 8">
    <name type="scientific">Hydrocarboniphaga effusa AP103</name>
    <dbReference type="NCBI Taxonomy" id="1172194"/>
    <lineage>
        <taxon>Bacteria</taxon>
        <taxon>Pseudomonadati</taxon>
        <taxon>Pseudomonadota</taxon>
        <taxon>Gammaproteobacteria</taxon>
        <taxon>Nevskiales</taxon>
        <taxon>Nevskiaceae</taxon>
        <taxon>Hydrocarboniphaga</taxon>
    </lineage>
</organism>
<dbReference type="EMBL" id="AKGD01000001">
    <property type="protein sequence ID" value="EIT71175.1"/>
    <property type="molecule type" value="Genomic_DNA"/>
</dbReference>
<dbReference type="InterPro" id="IPR036188">
    <property type="entry name" value="FAD/NAD-bd_sf"/>
</dbReference>
<comment type="similarity">
    <text evidence="1">Belongs to the GMC oxidoreductase family.</text>
</comment>
<dbReference type="Gene3D" id="3.50.50.60">
    <property type="entry name" value="FAD/NAD(P)-binding domain"/>
    <property type="match status" value="2"/>
</dbReference>
<sequence>MAINDLYGDGIAAGWDVRDASTFTKPLTLAADVVIVGTGAGGGTTAEILAKAGFKVLMIEEGPLKTSADFRDMGEARAYADLYQEASGRSSADGSITILQGRSVGGTTTVNWTSSFRTPEETLRHWAREHAVKDWSVEESKPWFDDRSERLGIAPWAMPPNANNAVLKAGCEKLGWEWHVIPRNVRGCWNSGYCGYGCPVNAKQSMLVSTVPGALQHGATLVHHLSVRKLKFWGDRVSGLECEALQADGIAPSGVRVNIEARHVVLAGGAINNPALLLRSGTADPHQRIGKRTFLHPVVFTMAKMRERVDGWYGAPQSIASDQFQWQGDFDTAPGFKMEVPPIYPALVASLFGRAGEPLAAGIADMPNFSAMLALTRDGFHEQSQGGRVRIDEQGAPVLDYPLTDYLFRGFRNALLRMAEAQFAGGAERVYAGHLDAEWATSWVAAREQIDALSMRAFKLALGSAHVMGGCAMGEDARHAVVRSDGSHHLIENLSIIDGSVFPTSIGANPQLSIYALAARNATLLAERLRRPF</sequence>
<dbReference type="InterPro" id="IPR000172">
    <property type="entry name" value="GMC_OxRdtase_N"/>
</dbReference>
<comment type="caution">
    <text evidence="7">The sequence shown here is derived from an EMBL/GenBank/DDBJ whole genome shotgun (WGS) entry which is preliminary data.</text>
</comment>
<keyword evidence="4" id="KW-0560">Oxidoreductase</keyword>
<dbReference type="Pfam" id="PF05199">
    <property type="entry name" value="GMC_oxred_C"/>
    <property type="match status" value="1"/>
</dbReference>
<evidence type="ECO:0000313" key="7">
    <source>
        <dbReference type="EMBL" id="EIT71175.1"/>
    </source>
</evidence>
<dbReference type="PANTHER" id="PTHR46056">
    <property type="entry name" value="LONG-CHAIN-ALCOHOL OXIDASE"/>
    <property type="match status" value="1"/>
</dbReference>
<dbReference type="AlphaFoldDB" id="I8TBG7"/>
<keyword evidence="8" id="KW-1185">Reference proteome</keyword>
<dbReference type="SUPFAM" id="SSF51905">
    <property type="entry name" value="FAD/NAD(P)-binding domain"/>
    <property type="match status" value="1"/>
</dbReference>
<gene>
    <name evidence="7" type="ORF">WQQ_13120</name>
</gene>
<evidence type="ECO:0000259" key="6">
    <source>
        <dbReference type="Pfam" id="PF05199"/>
    </source>
</evidence>
<dbReference type="PATRIC" id="fig|1172194.4.peg.1262"/>
<evidence type="ECO:0000256" key="2">
    <source>
        <dbReference type="ARBA" id="ARBA00022630"/>
    </source>
</evidence>
<protein>
    <submittedName>
        <fullName evidence="7">Glucose-methanol-choline oxidoreductase</fullName>
    </submittedName>
</protein>
<evidence type="ECO:0000256" key="1">
    <source>
        <dbReference type="ARBA" id="ARBA00010790"/>
    </source>
</evidence>
<dbReference type="PANTHER" id="PTHR46056:SF12">
    <property type="entry name" value="LONG-CHAIN-ALCOHOL OXIDASE"/>
    <property type="match status" value="1"/>
</dbReference>
<evidence type="ECO:0000313" key="8">
    <source>
        <dbReference type="Proteomes" id="UP000003704"/>
    </source>
</evidence>
<name>I8TBG7_9GAMM</name>
<keyword evidence="3" id="KW-0274">FAD</keyword>
<proteinExistence type="inferred from homology"/>
<feature type="domain" description="Glucose-methanol-choline oxidoreductase N-terminal" evidence="5">
    <location>
        <begin position="79"/>
        <end position="298"/>
    </location>
</feature>
<dbReference type="RefSeq" id="WP_007184266.1">
    <property type="nucleotide sequence ID" value="NZ_AKGD01000001.1"/>
</dbReference>
<dbReference type="InterPro" id="IPR007867">
    <property type="entry name" value="GMC_OxRtase_C"/>
</dbReference>
<dbReference type="GO" id="GO:0050660">
    <property type="term" value="F:flavin adenine dinucleotide binding"/>
    <property type="evidence" value="ECO:0007669"/>
    <property type="project" value="InterPro"/>
</dbReference>
<dbReference type="OrthoDB" id="9787779at2"/>
<evidence type="ECO:0000256" key="4">
    <source>
        <dbReference type="ARBA" id="ARBA00023002"/>
    </source>
</evidence>
<accession>I8TBG7</accession>
<evidence type="ECO:0000256" key="3">
    <source>
        <dbReference type="ARBA" id="ARBA00022827"/>
    </source>
</evidence>
<dbReference type="STRING" id="1172194.WQQ_13120"/>
<dbReference type="Pfam" id="PF00732">
    <property type="entry name" value="GMC_oxred_N"/>
    <property type="match status" value="1"/>
</dbReference>
<keyword evidence="2" id="KW-0285">Flavoprotein</keyword>
<evidence type="ECO:0000259" key="5">
    <source>
        <dbReference type="Pfam" id="PF00732"/>
    </source>
</evidence>
<dbReference type="Proteomes" id="UP000003704">
    <property type="component" value="Unassembled WGS sequence"/>
</dbReference>
<dbReference type="GO" id="GO:0016614">
    <property type="term" value="F:oxidoreductase activity, acting on CH-OH group of donors"/>
    <property type="evidence" value="ECO:0007669"/>
    <property type="project" value="InterPro"/>
</dbReference>
<reference evidence="7 8" key="1">
    <citation type="journal article" date="2012" name="J. Bacteriol.">
        <title>Genome Sequence of n-Alkane-Degrading Hydrocarboniphaga effusa Strain AP103T (ATCC BAA-332T).</title>
        <authorList>
            <person name="Chang H.K."/>
            <person name="Zylstra G.J."/>
            <person name="Chae J.C."/>
        </authorList>
    </citation>
    <scope>NUCLEOTIDE SEQUENCE [LARGE SCALE GENOMIC DNA]</scope>
    <source>
        <strain evidence="7 8">AP103</strain>
    </source>
</reference>
<feature type="domain" description="Glucose-methanol-choline oxidoreductase C-terminal" evidence="6">
    <location>
        <begin position="387"/>
        <end position="518"/>
    </location>
</feature>